<protein>
    <recommendedName>
        <fullName evidence="7">Derlin</fullName>
    </recommendedName>
</protein>
<evidence type="ECO:0000256" key="4">
    <source>
        <dbReference type="ARBA" id="ARBA00022824"/>
    </source>
</evidence>
<dbReference type="PANTHER" id="PTHR11009">
    <property type="entry name" value="DER1-LIKE PROTEIN, DERLIN"/>
    <property type="match status" value="1"/>
</dbReference>
<evidence type="ECO:0000256" key="3">
    <source>
        <dbReference type="ARBA" id="ARBA00022692"/>
    </source>
</evidence>
<reference evidence="8 9" key="1">
    <citation type="submission" date="2016-11" db="EMBL/GenBank/DDBJ databases">
        <title>The macronuclear genome of Stentor coeruleus: a giant cell with tiny introns.</title>
        <authorList>
            <person name="Slabodnick M."/>
            <person name="Ruby J.G."/>
            <person name="Reiff S.B."/>
            <person name="Swart E.C."/>
            <person name="Gosai S."/>
            <person name="Prabakaran S."/>
            <person name="Witkowska E."/>
            <person name="Larue G.E."/>
            <person name="Fisher S."/>
            <person name="Freeman R.M."/>
            <person name="Gunawardena J."/>
            <person name="Chu W."/>
            <person name="Stover N.A."/>
            <person name="Gregory B.D."/>
            <person name="Nowacki M."/>
            <person name="Derisi J."/>
            <person name="Roy S.W."/>
            <person name="Marshall W.F."/>
            <person name="Sood P."/>
        </authorList>
    </citation>
    <scope>NUCLEOTIDE SEQUENCE [LARGE SCALE GENOMIC DNA]</scope>
    <source>
        <strain evidence="8">WM001</strain>
    </source>
</reference>
<keyword evidence="6 7" id="KW-0472">Membrane</keyword>
<dbReference type="OrthoDB" id="305744at2759"/>
<feature type="transmembrane region" description="Helical" evidence="7">
    <location>
        <begin position="52"/>
        <end position="72"/>
    </location>
</feature>
<feature type="transmembrane region" description="Helical" evidence="7">
    <location>
        <begin position="12"/>
        <end position="31"/>
    </location>
</feature>
<dbReference type="GO" id="GO:0005789">
    <property type="term" value="C:endoplasmic reticulum membrane"/>
    <property type="evidence" value="ECO:0007669"/>
    <property type="project" value="UniProtKB-SubCell"/>
</dbReference>
<proteinExistence type="inferred from homology"/>
<dbReference type="InterPro" id="IPR007599">
    <property type="entry name" value="DER1"/>
</dbReference>
<comment type="subcellular location">
    <subcellularLocation>
        <location evidence="1 7">Endoplasmic reticulum membrane</location>
        <topology evidence="1 7">Multi-pass membrane protein</topology>
    </subcellularLocation>
</comment>
<evidence type="ECO:0000313" key="9">
    <source>
        <dbReference type="Proteomes" id="UP000187209"/>
    </source>
</evidence>
<evidence type="ECO:0000256" key="2">
    <source>
        <dbReference type="ARBA" id="ARBA00008917"/>
    </source>
</evidence>
<evidence type="ECO:0000256" key="7">
    <source>
        <dbReference type="RuleBase" id="RU363059"/>
    </source>
</evidence>
<dbReference type="Pfam" id="PF04511">
    <property type="entry name" value="DER1"/>
    <property type="match status" value="1"/>
</dbReference>
<keyword evidence="5 7" id="KW-1133">Transmembrane helix</keyword>
<accession>A0A1R2C648</accession>
<evidence type="ECO:0000313" key="8">
    <source>
        <dbReference type="EMBL" id="OMJ84467.1"/>
    </source>
</evidence>
<keyword evidence="4 7" id="KW-0256">Endoplasmic reticulum</keyword>
<evidence type="ECO:0000256" key="1">
    <source>
        <dbReference type="ARBA" id="ARBA00004477"/>
    </source>
</evidence>
<dbReference type="EMBL" id="MPUH01000268">
    <property type="protein sequence ID" value="OMJ84467.1"/>
    <property type="molecule type" value="Genomic_DNA"/>
</dbReference>
<comment type="function">
    <text evidence="7">May be involved in the degradation of misfolded endoplasmic reticulum (ER) luminal proteins.</text>
</comment>
<evidence type="ECO:0000256" key="6">
    <source>
        <dbReference type="ARBA" id="ARBA00023136"/>
    </source>
</evidence>
<name>A0A1R2C648_9CILI</name>
<gene>
    <name evidence="8" type="ORF">SteCoe_14421</name>
</gene>
<organism evidence="8 9">
    <name type="scientific">Stentor coeruleus</name>
    <dbReference type="NCBI Taxonomy" id="5963"/>
    <lineage>
        <taxon>Eukaryota</taxon>
        <taxon>Sar</taxon>
        <taxon>Alveolata</taxon>
        <taxon>Ciliophora</taxon>
        <taxon>Postciliodesmatophora</taxon>
        <taxon>Heterotrichea</taxon>
        <taxon>Heterotrichida</taxon>
        <taxon>Stentoridae</taxon>
        <taxon>Stentor</taxon>
    </lineage>
</organism>
<dbReference type="Proteomes" id="UP000187209">
    <property type="component" value="Unassembled WGS sequence"/>
</dbReference>
<dbReference type="GO" id="GO:0006950">
    <property type="term" value="P:response to stress"/>
    <property type="evidence" value="ECO:0007669"/>
    <property type="project" value="UniProtKB-ARBA"/>
</dbReference>
<keyword evidence="3 7" id="KW-0812">Transmembrane</keyword>
<comment type="similarity">
    <text evidence="2 7">Belongs to the derlin family.</text>
</comment>
<dbReference type="AlphaFoldDB" id="A0A1R2C648"/>
<comment type="caution">
    <text evidence="8">The sequence shown here is derived from an EMBL/GenBank/DDBJ whole genome shotgun (WGS) entry which is preliminary data.</text>
</comment>
<evidence type="ECO:0000256" key="5">
    <source>
        <dbReference type="ARBA" id="ARBA00022989"/>
    </source>
</evidence>
<feature type="transmembrane region" description="Helical" evidence="7">
    <location>
        <begin position="92"/>
        <end position="115"/>
    </location>
</feature>
<sequence length="207" mass="24040">MEELIGFIPPITKVIAGGALLISTLCSLNFIEAHDLFFDMSLILEKHEYWRVFTTFLYFGSFGIGTFIHLFALFQNSKMLEVMMFQGQLAEFLYFIILSCSIMLLIAPTFNLYFLSESLFMCITYLLSKKNREARVALIGLPINIPYTFLPYIFLMFGTEKTKIIGMIIAHVYYYLEDVLPMLPTTKNFRLLRPPSVIRYLAERVEQ</sequence>
<keyword evidence="9" id="KW-1185">Reference proteome</keyword>
<feature type="transmembrane region" description="Helical" evidence="7">
    <location>
        <begin position="136"/>
        <end position="158"/>
    </location>
</feature>